<feature type="domain" description="SbsA Ig-like" evidence="4">
    <location>
        <begin position="583"/>
        <end position="681"/>
    </location>
</feature>
<dbReference type="Pfam" id="PF14040">
    <property type="entry name" value="DNase_NucA_NucB"/>
    <property type="match status" value="1"/>
</dbReference>
<keyword evidence="1 3" id="KW-0732">Signal</keyword>
<feature type="domain" description="Deoxyribonuclease NucA/NucB" evidence="5">
    <location>
        <begin position="1512"/>
        <end position="1569"/>
    </location>
</feature>
<evidence type="ECO:0000259" key="4">
    <source>
        <dbReference type="Pfam" id="PF13205"/>
    </source>
</evidence>
<sequence length="1573" mass="167049">MTERSPSGLSIRARHRVALLAALLLPIPLVATPADARESIQPSAVTTQSNNVGSPADESNPVRVDKVLAAAKAKAVKTGERVALPSRYTETMKVWANPDGKTLQAELSTAPVQLEVAGKDGKKSWRPIDTSIVTRADGTLEAKLVKTPLIFGGEGAGILVTAHDKDGPVSIGWDRKLPKPVVKGNRITYRDAVAKGADLVLTALPDGFAQEVVLRTRPEGRVQVTLPVTLPKGRAFSKAADGWPQLMSAQGTAESPPLTAQAIDAKAAEAPEQGKIGKVDVSVSTDAAGRPSLVVVPDAGFLSDPSVAYPVIVPMSDDWVGAGDSSDTFVSSVQYPNSATLSTWLRAGRSADGELWRTYLRYVINGTDLDYATILNADLRLWNYHASGCGTTVGVGIVARRLTEAYDYSTLTWAHQPSSTGTDAVIATGGYSATLAGCSGSGELYHSIENIVQAWADGTADYGLMIRAATEGAAGANWRQYRSDQYTGSDGRGPVLFVQYEPAPRASVVYSTLKEQTTNPSYEEAVALQDYQPEEIEAVSVSDQFTALLERSRNSGDAVEAYPVGTDKLDTSGAEGDPERLGDDAPPTITSVTPSPGAVGVPVDTTVSITFSEKVIGGTVSLKASDGTEVSGTTEADETGTRTTFTPATPLAAGVQYTATVSGAEDIWENVVGDYSWTFTTVSHCPPNPDPDTAAPSIRSHSPAANAPGVGTDTKVLVMFCEPVQNPVLTLKDAAGATVQGTASLDQAGTTVTFTPAAPLAAGTGHTAEISGASDAAGNVMTAYSWSFTTATAVPPDTTPPSVTETAPPDGAVDVILGTHLRVSYSEPVIGPQITLSESGGATVAGTVSMPEDDVAVFTPSAPLKAGTTYTATAGAATDVAGNTQTAHSWSFTTIAAAAEPVNPNPYFESEIDPWYTYYEEDELTRSTERAHEGNASAKFAPLEGTWGAAAETFEISEDTDYGLSGWFYPAATSLDGFNFGIEWYDLGFDLLSVDNFPIEEEIGQWQQVFGQVRAPAGAAYAVIYVDGSATIYFDEVTLITANTLAAARGSGAAEKDREESRPSSVYVPQGQSRHKPKAVTATGTGPGKTAVAAETPFNYEHISMEDCLEVARQAGIDPGLGRGNVAHLVVRPYSACWSRYINVIDYIFARKAGKWIASAGKKDSVRLQYQATWVMHTYLGNATGDGVVNGGTSGLQPQQIKMWTKISNVKTYNVLGNVTTGDDDELLKLEVKPTADSGSTCRMTSGSSRQTSLTGWKADGDDEFLFTVQDTDGDKADKCTLRPTMVDVDDEWTYRPMYLWSQVVYDQKGQILGKHNGGGDPSGNDPNEKPYTPHVRCDWYRVSNADPEGEGTAAVAAASTTGVHTGACILPLAKRIFIMSKSRDASYLQVIQHIEKALKQDGSATDNKLTVPPLRDNETQDPPAKGVSGSEKTKVIPGNWAAPFGTDPEVLEAGDPLVRGPAGETQRKNRPVFLRTFMVDGTSYANYCRYYFPERFVDPLRHALDPNGEIQCDEYPFASTLQGAYYAKGKYSLLAVGKAHNTGRGSHGAALGSFYARNRVIADTPFWVWIVP</sequence>
<feature type="region of interest" description="Disordered" evidence="2">
    <location>
        <begin position="563"/>
        <end position="597"/>
    </location>
</feature>
<feature type="domain" description="SbsA Ig-like" evidence="4">
    <location>
        <begin position="692"/>
        <end position="790"/>
    </location>
</feature>
<evidence type="ECO:0000256" key="3">
    <source>
        <dbReference type="SAM" id="SignalP"/>
    </source>
</evidence>
<feature type="signal peptide" evidence="3">
    <location>
        <begin position="1"/>
        <end position="36"/>
    </location>
</feature>
<organism evidence="6 7">
    <name type="scientific">Nonomuraea composti</name>
    <dbReference type="NCBI Taxonomy" id="2720023"/>
    <lineage>
        <taxon>Bacteria</taxon>
        <taxon>Bacillati</taxon>
        <taxon>Actinomycetota</taxon>
        <taxon>Actinomycetes</taxon>
        <taxon>Streptosporangiales</taxon>
        <taxon>Streptosporangiaceae</taxon>
        <taxon>Nonomuraea</taxon>
    </lineage>
</organism>
<dbReference type="SUPFAM" id="SSF49785">
    <property type="entry name" value="Galactose-binding domain-like"/>
    <property type="match status" value="1"/>
</dbReference>
<evidence type="ECO:0000313" key="7">
    <source>
        <dbReference type="Proteomes" id="UP000696294"/>
    </source>
</evidence>
<dbReference type="InterPro" id="IPR014755">
    <property type="entry name" value="Cu-Rt/internalin_Ig-like"/>
</dbReference>
<name>A0ABX1B4G2_9ACTN</name>
<comment type="caution">
    <text evidence="6">The sequence shown here is derived from an EMBL/GenBank/DDBJ whole genome shotgun (WGS) entry which is preliminary data.</text>
</comment>
<evidence type="ECO:0000256" key="1">
    <source>
        <dbReference type="ARBA" id="ARBA00022729"/>
    </source>
</evidence>
<dbReference type="Gene3D" id="2.60.40.1220">
    <property type="match status" value="2"/>
</dbReference>
<gene>
    <name evidence="6" type="ORF">HCN51_14270</name>
</gene>
<feature type="region of interest" description="Disordered" evidence="2">
    <location>
        <begin position="1404"/>
        <end position="1433"/>
    </location>
</feature>
<feature type="region of interest" description="Disordered" evidence="2">
    <location>
        <begin position="625"/>
        <end position="646"/>
    </location>
</feature>
<dbReference type="Gene3D" id="2.60.40.3780">
    <property type="match status" value="1"/>
</dbReference>
<evidence type="ECO:0000259" key="5">
    <source>
        <dbReference type="Pfam" id="PF14040"/>
    </source>
</evidence>
<reference evidence="6 7" key="1">
    <citation type="submission" date="2020-03" db="EMBL/GenBank/DDBJ databases">
        <title>WGS of actinomycetes isolated from Thailand.</title>
        <authorList>
            <person name="Thawai C."/>
        </authorList>
    </citation>
    <scope>NUCLEOTIDE SEQUENCE [LARGE SCALE GENOMIC DNA]</scope>
    <source>
        <strain evidence="6 7">FMUSA5-5</strain>
    </source>
</reference>
<dbReference type="NCBIfam" id="NF033679">
    <property type="entry name" value="DNRLRE_dom"/>
    <property type="match status" value="1"/>
</dbReference>
<keyword evidence="7" id="KW-1185">Reference proteome</keyword>
<feature type="region of interest" description="Disordered" evidence="2">
    <location>
        <begin position="1052"/>
        <end position="1087"/>
    </location>
</feature>
<protein>
    <submittedName>
        <fullName evidence="6">DNRLRE domain-containing protein</fullName>
    </submittedName>
</protein>
<dbReference type="EMBL" id="JAATEP010000008">
    <property type="protein sequence ID" value="NJP90604.1"/>
    <property type="molecule type" value="Genomic_DNA"/>
</dbReference>
<dbReference type="InterPro" id="IPR029476">
    <property type="entry name" value="DNase_NucA_NucB"/>
</dbReference>
<dbReference type="RefSeq" id="WP_168010121.1">
    <property type="nucleotide sequence ID" value="NZ_JAATEP010000008.1"/>
</dbReference>
<evidence type="ECO:0000313" key="6">
    <source>
        <dbReference type="EMBL" id="NJP90604.1"/>
    </source>
</evidence>
<feature type="chain" id="PRO_5047150682" evidence="3">
    <location>
        <begin position="37"/>
        <end position="1573"/>
    </location>
</feature>
<evidence type="ECO:0000256" key="2">
    <source>
        <dbReference type="SAM" id="MobiDB-lite"/>
    </source>
</evidence>
<dbReference type="Gene3D" id="2.60.120.260">
    <property type="entry name" value="Galactose-binding domain-like"/>
    <property type="match status" value="1"/>
</dbReference>
<dbReference type="InterPro" id="IPR032812">
    <property type="entry name" value="SbsA_Ig"/>
</dbReference>
<dbReference type="Proteomes" id="UP000696294">
    <property type="component" value="Unassembled WGS sequence"/>
</dbReference>
<feature type="region of interest" description="Disordered" evidence="2">
    <location>
        <begin position="686"/>
        <end position="708"/>
    </location>
</feature>
<feature type="domain" description="SbsA Ig-like" evidence="4">
    <location>
        <begin position="797"/>
        <end position="894"/>
    </location>
</feature>
<accession>A0ABX1B4G2</accession>
<dbReference type="InterPro" id="IPR008979">
    <property type="entry name" value="Galactose-bd-like_sf"/>
</dbReference>
<dbReference type="Pfam" id="PF13205">
    <property type="entry name" value="Big_5"/>
    <property type="match status" value="3"/>
</dbReference>
<feature type="region of interest" description="Disordered" evidence="2">
    <location>
        <begin position="1312"/>
        <end position="1332"/>
    </location>
</feature>
<proteinExistence type="predicted"/>